<dbReference type="Pfam" id="PF04371">
    <property type="entry name" value="PAD_porph"/>
    <property type="match status" value="1"/>
</dbReference>
<dbReference type="PANTHER" id="PTHR31377">
    <property type="entry name" value="AGMATINE DEIMINASE-RELATED"/>
    <property type="match status" value="1"/>
</dbReference>
<dbReference type="InterPro" id="IPR017754">
    <property type="entry name" value="Agmatine_deiminase"/>
</dbReference>
<reference evidence="3 4" key="1">
    <citation type="submission" date="2015-09" db="EMBL/GenBank/DDBJ databases">
        <authorList>
            <consortium name="Pathogen Informatics"/>
        </authorList>
    </citation>
    <scope>NUCLEOTIDE SEQUENCE [LARGE SCALE GENOMIC DNA]</scope>
    <source>
        <strain evidence="3 4">2789STDY5834861</strain>
    </source>
</reference>
<dbReference type="AlphaFoldDB" id="A0A174EKI0"/>
<evidence type="ECO:0000313" key="4">
    <source>
        <dbReference type="Proteomes" id="UP000095645"/>
    </source>
</evidence>
<protein>
    <recommendedName>
        <fullName evidence="2">Putative agmatine deiminase</fullName>
        <ecNumber evidence="2">3.5.3.12</ecNumber>
    </recommendedName>
    <alternativeName>
        <fullName evidence="2">Agmatine iminohydrolase</fullName>
    </alternativeName>
</protein>
<dbReference type="GO" id="GO:0004668">
    <property type="term" value="F:protein-arginine deiminase activity"/>
    <property type="evidence" value="ECO:0007669"/>
    <property type="project" value="InterPro"/>
</dbReference>
<comment type="catalytic activity">
    <reaction evidence="2">
        <text>agmatine + H2O = N-carbamoylputrescine + NH4(+)</text>
        <dbReference type="Rhea" id="RHEA:18037"/>
        <dbReference type="ChEBI" id="CHEBI:15377"/>
        <dbReference type="ChEBI" id="CHEBI:28938"/>
        <dbReference type="ChEBI" id="CHEBI:58145"/>
        <dbReference type="ChEBI" id="CHEBI:58318"/>
        <dbReference type="EC" id="3.5.3.12"/>
    </reaction>
</comment>
<gene>
    <name evidence="2 3" type="primary">aguA</name>
    <name evidence="3" type="ORF">ERS852476_02701</name>
</gene>
<dbReference type="Proteomes" id="UP000095645">
    <property type="component" value="Unassembled WGS sequence"/>
</dbReference>
<dbReference type="RefSeq" id="WP_055058462.1">
    <property type="nucleotide sequence ID" value="NZ_CYZP01000026.1"/>
</dbReference>
<dbReference type="GO" id="GO:0047632">
    <property type="term" value="F:agmatine deiminase activity"/>
    <property type="evidence" value="ECO:0007669"/>
    <property type="project" value="UniProtKB-UniRule"/>
</dbReference>
<dbReference type="NCBIfam" id="TIGR03380">
    <property type="entry name" value="agmatine_aguA"/>
    <property type="match status" value="1"/>
</dbReference>
<name>A0A174EKI0_9FIRM</name>
<dbReference type="InterPro" id="IPR007466">
    <property type="entry name" value="Peptidyl-Arg-deiminase_porph"/>
</dbReference>
<feature type="active site" description="Amidino-cysteine intermediate" evidence="2">
    <location>
        <position position="357"/>
    </location>
</feature>
<keyword evidence="1 2" id="KW-0378">Hydrolase</keyword>
<dbReference type="HAMAP" id="MF_01841">
    <property type="entry name" value="Agmatine_deimin"/>
    <property type="match status" value="1"/>
</dbReference>
<evidence type="ECO:0000256" key="2">
    <source>
        <dbReference type="HAMAP-Rule" id="MF_01841"/>
    </source>
</evidence>
<dbReference type="GO" id="GO:0009446">
    <property type="term" value="P:putrescine biosynthetic process"/>
    <property type="evidence" value="ECO:0007669"/>
    <property type="project" value="InterPro"/>
</dbReference>
<accession>A0A174EKI0</accession>
<comment type="similarity">
    <text evidence="2">Belongs to the agmatine deiminase family.</text>
</comment>
<evidence type="ECO:0000313" key="3">
    <source>
        <dbReference type="EMBL" id="CUO38394.1"/>
    </source>
</evidence>
<dbReference type="EC" id="3.5.3.12" evidence="2"/>
<dbReference type="PANTHER" id="PTHR31377:SF0">
    <property type="entry name" value="AGMATINE DEIMINASE-RELATED"/>
    <property type="match status" value="1"/>
</dbReference>
<sequence length="374" mass="42070">MEVTEKNRTKYRMPGEFEPHEGCVMIWPERPGSWNYGAREAQKAFVKVAEAIGESENVYMLVSKAQMENAKNQFGNVSGVTLLECETDDAWARDVGATMVLDEKGAVCGVDWQFNAWGGTFDGLYRNWEKDDRVAAFICRTLGCPCLDARPFVLEGGSIHSDGEGTLIVTEACLLSQGRNPQMSREQIEEQLKYWLGVHKIIWLPCGIYQDETNEHVDNVCAFVRPGEVVLAWTEDETDPQYSMSLADLKVLEQETDAKGRKFKIHKLPIPQKPVCLTREDVDGFVFEEGEDEREAGERMAASYVNFYISNGGIILPQFGDENDKRAVEILQKCFPERRIYPIDARAIIVGGGNIHCITQQIPGKISDLDAEKL</sequence>
<proteinExistence type="inferred from homology"/>
<dbReference type="EMBL" id="CYZP01000026">
    <property type="protein sequence ID" value="CUO38394.1"/>
    <property type="molecule type" value="Genomic_DNA"/>
</dbReference>
<dbReference type="SUPFAM" id="SSF55909">
    <property type="entry name" value="Pentein"/>
    <property type="match status" value="1"/>
</dbReference>
<organism evidence="3 4">
    <name type="scientific">Blautia obeum</name>
    <dbReference type="NCBI Taxonomy" id="40520"/>
    <lineage>
        <taxon>Bacteria</taxon>
        <taxon>Bacillati</taxon>
        <taxon>Bacillota</taxon>
        <taxon>Clostridia</taxon>
        <taxon>Lachnospirales</taxon>
        <taxon>Lachnospiraceae</taxon>
        <taxon>Blautia</taxon>
    </lineage>
</organism>
<dbReference type="NCBIfam" id="NF010070">
    <property type="entry name" value="PRK13551.1"/>
    <property type="match status" value="1"/>
</dbReference>
<evidence type="ECO:0000256" key="1">
    <source>
        <dbReference type="ARBA" id="ARBA00022801"/>
    </source>
</evidence>
<dbReference type="Gene3D" id="3.75.10.10">
    <property type="entry name" value="L-arginine/glycine Amidinotransferase, Chain A"/>
    <property type="match status" value="1"/>
</dbReference>